<dbReference type="STRING" id="1601833.SAMN05518684_11650"/>
<dbReference type="Proteomes" id="UP000198571">
    <property type="component" value="Unassembled WGS sequence"/>
</dbReference>
<feature type="domain" description="Predicted membrane protein YciQ-like C-terminal" evidence="2">
    <location>
        <begin position="61"/>
        <end position="280"/>
    </location>
</feature>
<dbReference type="Pfam" id="PF20990">
    <property type="entry name" value="DUF2207_C"/>
    <property type="match status" value="1"/>
</dbReference>
<keyword evidence="4" id="KW-1185">Reference proteome</keyword>
<keyword evidence="1" id="KW-0812">Transmembrane</keyword>
<evidence type="ECO:0000313" key="4">
    <source>
        <dbReference type="Proteomes" id="UP000198571"/>
    </source>
</evidence>
<keyword evidence="1" id="KW-1133">Transmembrane helix</keyword>
<organism evidence="3 4">
    <name type="scientific">Salipaludibacillus aurantiacus</name>
    <dbReference type="NCBI Taxonomy" id="1601833"/>
    <lineage>
        <taxon>Bacteria</taxon>
        <taxon>Bacillati</taxon>
        <taxon>Bacillota</taxon>
        <taxon>Bacilli</taxon>
        <taxon>Bacillales</taxon>
        <taxon>Bacillaceae</taxon>
    </lineage>
</organism>
<accession>A0A1H9WDT3</accession>
<proteinExistence type="predicted"/>
<sequence length="346" mass="39478">MEDGRLFNLPVMTTFEMNFLLLFIFLVLTTAGILIYERYKRKQVVEKTAANHVLTERDFEKFSPPLVAQLIFGRGAYTRHITAGLLNLVRKKILVLDQDKEGHYYFTVEGASETPKAEDEKFLYGWMLYEVGKDGVFHIDDLYNFTEERENRETFLHKLYEWEEKMKNELVGQGLFAVFSPFKRVLAGISLVMVLLGSGFIIASPFLSILYLAAGLATFIIMLCYSSMTHAGRYEYQKWKPFIYDIRKSSAEKFEETGKISVSYVYAIAFDLKDTYVKKFPVREASQLSLRTDQFPLYFAAAPGTTALSLEGIQLIDELESSLEQIISPIAYSPDEADDSGGALTE</sequence>
<evidence type="ECO:0000313" key="3">
    <source>
        <dbReference type="EMBL" id="SES31949.1"/>
    </source>
</evidence>
<name>A0A1H9WDT3_9BACI</name>
<evidence type="ECO:0000259" key="2">
    <source>
        <dbReference type="Pfam" id="PF20990"/>
    </source>
</evidence>
<keyword evidence="1" id="KW-0472">Membrane</keyword>
<dbReference type="OrthoDB" id="5507254at2"/>
<reference evidence="4" key="1">
    <citation type="submission" date="2016-10" db="EMBL/GenBank/DDBJ databases">
        <authorList>
            <person name="Varghese N."/>
            <person name="Submissions S."/>
        </authorList>
    </citation>
    <scope>NUCLEOTIDE SEQUENCE [LARGE SCALE GENOMIC DNA]</scope>
    <source>
        <strain evidence="4">S9</strain>
    </source>
</reference>
<feature type="transmembrane region" description="Helical" evidence="1">
    <location>
        <begin position="17"/>
        <end position="36"/>
    </location>
</feature>
<dbReference type="AlphaFoldDB" id="A0A1H9WDT3"/>
<protein>
    <submittedName>
        <fullName evidence="3">Predicted membrane protein</fullName>
    </submittedName>
</protein>
<evidence type="ECO:0000256" key="1">
    <source>
        <dbReference type="SAM" id="Phobius"/>
    </source>
</evidence>
<gene>
    <name evidence="3" type="ORF">SAMN05518684_11650</name>
</gene>
<feature type="transmembrane region" description="Helical" evidence="1">
    <location>
        <begin position="185"/>
        <end position="203"/>
    </location>
</feature>
<feature type="transmembrane region" description="Helical" evidence="1">
    <location>
        <begin position="209"/>
        <end position="228"/>
    </location>
</feature>
<dbReference type="EMBL" id="FOGT01000016">
    <property type="protein sequence ID" value="SES31949.1"/>
    <property type="molecule type" value="Genomic_DNA"/>
</dbReference>
<dbReference type="RefSeq" id="WP_093054565.1">
    <property type="nucleotide sequence ID" value="NZ_FOGT01000016.1"/>
</dbReference>
<dbReference type="InterPro" id="IPR048389">
    <property type="entry name" value="YciQ-like_C"/>
</dbReference>